<gene>
    <name evidence="3" type="ORF">K461DRAFT_275620</name>
</gene>
<dbReference type="InterPro" id="IPR014030">
    <property type="entry name" value="Ketoacyl_synth_N"/>
</dbReference>
<dbReference type="InterPro" id="IPR016039">
    <property type="entry name" value="Thiolase-like"/>
</dbReference>
<dbReference type="InterPro" id="IPR050091">
    <property type="entry name" value="PKS_NRPS_Biosynth_Enz"/>
</dbReference>
<dbReference type="PROSITE" id="PS00606">
    <property type="entry name" value="KS3_1"/>
    <property type="match status" value="1"/>
</dbReference>
<organism evidence="3 4">
    <name type="scientific">Myriangium duriaei CBS 260.36</name>
    <dbReference type="NCBI Taxonomy" id="1168546"/>
    <lineage>
        <taxon>Eukaryota</taxon>
        <taxon>Fungi</taxon>
        <taxon>Dikarya</taxon>
        <taxon>Ascomycota</taxon>
        <taxon>Pezizomycotina</taxon>
        <taxon>Dothideomycetes</taxon>
        <taxon>Dothideomycetidae</taxon>
        <taxon>Myriangiales</taxon>
        <taxon>Myriangiaceae</taxon>
        <taxon>Myriangium</taxon>
    </lineage>
</organism>
<protein>
    <submittedName>
        <fullName evidence="3">Thiolase-like protein</fullName>
    </submittedName>
</protein>
<dbReference type="GO" id="GO:0004315">
    <property type="term" value="F:3-oxoacyl-[acyl-carrier-protein] synthase activity"/>
    <property type="evidence" value="ECO:0007669"/>
    <property type="project" value="InterPro"/>
</dbReference>
<evidence type="ECO:0000313" key="4">
    <source>
        <dbReference type="Proteomes" id="UP000799439"/>
    </source>
</evidence>
<reference evidence="3" key="1">
    <citation type="journal article" date="2020" name="Stud. Mycol.">
        <title>101 Dothideomycetes genomes: a test case for predicting lifestyles and emergence of pathogens.</title>
        <authorList>
            <person name="Haridas S."/>
            <person name="Albert R."/>
            <person name="Binder M."/>
            <person name="Bloem J."/>
            <person name="Labutti K."/>
            <person name="Salamov A."/>
            <person name="Andreopoulos B."/>
            <person name="Baker S."/>
            <person name="Barry K."/>
            <person name="Bills G."/>
            <person name="Bluhm B."/>
            <person name="Cannon C."/>
            <person name="Castanera R."/>
            <person name="Culley D."/>
            <person name="Daum C."/>
            <person name="Ezra D."/>
            <person name="Gonzalez J."/>
            <person name="Henrissat B."/>
            <person name="Kuo A."/>
            <person name="Liang C."/>
            <person name="Lipzen A."/>
            <person name="Lutzoni F."/>
            <person name="Magnuson J."/>
            <person name="Mondo S."/>
            <person name="Nolan M."/>
            <person name="Ohm R."/>
            <person name="Pangilinan J."/>
            <person name="Park H.-J."/>
            <person name="Ramirez L."/>
            <person name="Alfaro M."/>
            <person name="Sun H."/>
            <person name="Tritt A."/>
            <person name="Yoshinaga Y."/>
            <person name="Zwiers L.-H."/>
            <person name="Turgeon B."/>
            <person name="Goodwin S."/>
            <person name="Spatafora J."/>
            <person name="Crous P."/>
            <person name="Grigoriev I."/>
        </authorList>
    </citation>
    <scope>NUCLEOTIDE SEQUENCE</scope>
    <source>
        <strain evidence="3">CBS 260.36</strain>
    </source>
</reference>
<dbReference type="EMBL" id="ML996082">
    <property type="protein sequence ID" value="KAF2156513.1"/>
    <property type="molecule type" value="Genomic_DNA"/>
</dbReference>
<name>A0A9P4JCK3_9PEZI</name>
<dbReference type="SUPFAM" id="SSF53901">
    <property type="entry name" value="Thiolase-like"/>
    <property type="match status" value="1"/>
</dbReference>
<sequence>MDPQQRKLFEVVYECFESAGATLEQISGSRMSCYVGYFTHDVGTMNAREAEYGMAYEMTGGDMTILSNKVNYVFNPKGPSLTVDTACSSSLYALHMAC</sequence>
<evidence type="ECO:0000313" key="3">
    <source>
        <dbReference type="EMBL" id="KAF2156513.1"/>
    </source>
</evidence>
<evidence type="ECO:0000259" key="2">
    <source>
        <dbReference type="PROSITE" id="PS52004"/>
    </source>
</evidence>
<dbReference type="GO" id="GO:0004312">
    <property type="term" value="F:fatty acid synthase activity"/>
    <property type="evidence" value="ECO:0007669"/>
    <property type="project" value="TreeGrafter"/>
</dbReference>
<keyword evidence="1" id="KW-0808">Transferase</keyword>
<dbReference type="AlphaFoldDB" id="A0A9P4JCK3"/>
<dbReference type="GO" id="GO:0006633">
    <property type="term" value="P:fatty acid biosynthetic process"/>
    <property type="evidence" value="ECO:0007669"/>
    <property type="project" value="InterPro"/>
</dbReference>
<proteinExistence type="predicted"/>
<feature type="domain" description="Ketosynthase family 3 (KS3)" evidence="2">
    <location>
        <begin position="1"/>
        <end position="98"/>
    </location>
</feature>
<accession>A0A9P4JCK3</accession>
<dbReference type="Pfam" id="PF00109">
    <property type="entry name" value="ketoacyl-synt"/>
    <property type="match status" value="1"/>
</dbReference>
<dbReference type="InterPro" id="IPR018201">
    <property type="entry name" value="Ketoacyl_synth_AS"/>
</dbReference>
<comment type="caution">
    <text evidence="3">The sequence shown here is derived from an EMBL/GenBank/DDBJ whole genome shotgun (WGS) entry which is preliminary data.</text>
</comment>
<dbReference type="Proteomes" id="UP000799439">
    <property type="component" value="Unassembled WGS sequence"/>
</dbReference>
<keyword evidence="4" id="KW-1185">Reference proteome</keyword>
<dbReference type="PROSITE" id="PS52004">
    <property type="entry name" value="KS3_2"/>
    <property type="match status" value="1"/>
</dbReference>
<dbReference type="InterPro" id="IPR020841">
    <property type="entry name" value="PKS_Beta-ketoAc_synthase_dom"/>
</dbReference>
<dbReference type="PANTHER" id="PTHR43775:SF50">
    <property type="entry name" value="HIGHLY REDUCING POLYKETIDE SYNTHASE SRDA"/>
    <property type="match status" value="1"/>
</dbReference>
<dbReference type="GO" id="GO:0044550">
    <property type="term" value="P:secondary metabolite biosynthetic process"/>
    <property type="evidence" value="ECO:0007669"/>
    <property type="project" value="TreeGrafter"/>
</dbReference>
<dbReference type="OrthoDB" id="329835at2759"/>
<dbReference type="Gene3D" id="3.40.47.10">
    <property type="match status" value="1"/>
</dbReference>
<evidence type="ECO:0000256" key="1">
    <source>
        <dbReference type="ARBA" id="ARBA00022679"/>
    </source>
</evidence>
<dbReference type="PANTHER" id="PTHR43775">
    <property type="entry name" value="FATTY ACID SYNTHASE"/>
    <property type="match status" value="1"/>
</dbReference>